<sequence>SLIKQSAVLNKLLNRQKKQKKFTTGGVDSLNTVNQTGIAEIHKNQSSVKRRTQVLNKLFMKYITDIMATSSASTDLLDYNIEITRVAVSDDYKALRVYWYSRGISPNDQIEEKLQESAKFLRHELSQLRLMPNIPHIVFVKDKRQVLMNEVEDILKTADMGVASSDSEVEVKVEDRSLSPMSTNVFGLNRAKILEKIISDMKKHNTKLTPRQPEHITQPQFNYRHLIKKFVN</sequence>
<reference evidence="1" key="1">
    <citation type="journal article" date="2018" name="J. Proteomics">
        <title>Exploring the molecular complexity of Triatoma dimidiata sialome.</title>
        <authorList>
            <person name="Santiago P.B."/>
            <person name="de Araujo C.N."/>
            <person name="Charneau S."/>
            <person name="Bastos I.M.D."/>
            <person name="Assumpcao T.C.F."/>
            <person name="Queiroz R.M.L."/>
            <person name="Praca Y.R."/>
            <person name="Cordeiro T.M."/>
            <person name="Garcia C.H.S."/>
            <person name="da Silva I.G."/>
            <person name="Raiol T."/>
            <person name="Motta F.N."/>
            <person name="de Araujo Oliveira J.V."/>
            <person name="de Sousa M.V."/>
            <person name="Ribeiro J.M.C."/>
            <person name="de Santana J.M."/>
        </authorList>
    </citation>
    <scope>NUCLEOTIDE SEQUENCE</scope>
    <source>
        <strain evidence="1">Santander</strain>
        <tissue evidence="1">Salivary glands</tissue>
    </source>
</reference>
<dbReference type="PANTHER" id="PTHR14725">
    <property type="entry name" value="RIBOSOME-BINDING FACTOR A, MITOCHONDRIAL-RELATED"/>
    <property type="match status" value="1"/>
</dbReference>
<dbReference type="SUPFAM" id="SSF89919">
    <property type="entry name" value="Ribosome-binding factor A, RbfA"/>
    <property type="match status" value="1"/>
</dbReference>
<dbReference type="AlphaFoldDB" id="A0A0V0G651"/>
<accession>A0A0V0G651</accession>
<dbReference type="InterPro" id="IPR039212">
    <property type="entry name" value="RBFA_mitochondrial"/>
</dbReference>
<dbReference type="Pfam" id="PF02033">
    <property type="entry name" value="RBFA"/>
    <property type="match status" value="1"/>
</dbReference>
<protein>
    <submittedName>
        <fullName evidence="1">Uncharacterized protein</fullName>
    </submittedName>
</protein>
<dbReference type="PANTHER" id="PTHR14725:SF0">
    <property type="entry name" value="RIBOSOME-BINDING FACTOR A, MITOCHONDRIAL-RELATED"/>
    <property type="match status" value="1"/>
</dbReference>
<organism evidence="1">
    <name type="scientific">Triatoma dimidiata</name>
    <name type="common">Kissing bug</name>
    <name type="synonym">Meccus dimidiatus</name>
    <dbReference type="NCBI Taxonomy" id="72491"/>
    <lineage>
        <taxon>Eukaryota</taxon>
        <taxon>Metazoa</taxon>
        <taxon>Ecdysozoa</taxon>
        <taxon>Arthropoda</taxon>
        <taxon>Hexapoda</taxon>
        <taxon>Insecta</taxon>
        <taxon>Pterygota</taxon>
        <taxon>Neoptera</taxon>
        <taxon>Paraneoptera</taxon>
        <taxon>Hemiptera</taxon>
        <taxon>Heteroptera</taxon>
        <taxon>Panheteroptera</taxon>
        <taxon>Cimicomorpha</taxon>
        <taxon>Reduviidae</taxon>
        <taxon>Triatominae</taxon>
        <taxon>Triatoma</taxon>
    </lineage>
</organism>
<dbReference type="Gene3D" id="3.30.300.20">
    <property type="match status" value="1"/>
</dbReference>
<evidence type="ECO:0000313" key="1">
    <source>
        <dbReference type="EMBL" id="JAP03160.1"/>
    </source>
</evidence>
<feature type="non-terminal residue" evidence="1">
    <location>
        <position position="1"/>
    </location>
</feature>
<dbReference type="GO" id="GO:0006364">
    <property type="term" value="P:rRNA processing"/>
    <property type="evidence" value="ECO:0007669"/>
    <property type="project" value="InterPro"/>
</dbReference>
<feature type="non-terminal residue" evidence="1">
    <location>
        <position position="232"/>
    </location>
</feature>
<name>A0A0V0G651_TRIDM</name>
<proteinExistence type="predicted"/>
<dbReference type="EMBL" id="GECL01002964">
    <property type="protein sequence ID" value="JAP03160.1"/>
    <property type="molecule type" value="Transcribed_RNA"/>
</dbReference>
<dbReference type="InterPro" id="IPR023799">
    <property type="entry name" value="RbfA_dom_sf"/>
</dbReference>
<dbReference type="InterPro" id="IPR000238">
    <property type="entry name" value="RbfA"/>
</dbReference>
<dbReference type="InterPro" id="IPR015946">
    <property type="entry name" value="KH_dom-like_a/b"/>
</dbReference>